<name>A0A5N6L7C9_9ASTR</name>
<dbReference type="InterPro" id="IPR045182">
    <property type="entry name" value="JINGUBANG-like"/>
</dbReference>
<feature type="repeat" description="WD" evidence="1">
    <location>
        <begin position="26"/>
        <end position="55"/>
    </location>
</feature>
<evidence type="ECO:0000256" key="1">
    <source>
        <dbReference type="PROSITE-ProRule" id="PRU00221"/>
    </source>
</evidence>
<dbReference type="PROSITE" id="PS50082">
    <property type="entry name" value="WD_REPEATS_2"/>
    <property type="match status" value="1"/>
</dbReference>
<reference evidence="2 3" key="1">
    <citation type="submission" date="2019-05" db="EMBL/GenBank/DDBJ databases">
        <title>Mikania micrantha, genome provides insights into the molecular mechanism of rapid growth.</title>
        <authorList>
            <person name="Liu B."/>
        </authorList>
    </citation>
    <scope>NUCLEOTIDE SEQUENCE [LARGE SCALE GENOMIC DNA]</scope>
    <source>
        <strain evidence="2">NLD-2019</strain>
        <tissue evidence="2">Leaf</tissue>
    </source>
</reference>
<evidence type="ECO:0000313" key="2">
    <source>
        <dbReference type="EMBL" id="KAC9294233.1"/>
    </source>
</evidence>
<comment type="caution">
    <text evidence="2">The sequence shown here is derived from an EMBL/GenBank/DDBJ whole genome shotgun (WGS) entry which is preliminary data.</text>
</comment>
<dbReference type="Gene3D" id="2.130.10.10">
    <property type="entry name" value="YVTN repeat-like/Quinoprotein amine dehydrogenase"/>
    <property type="match status" value="1"/>
</dbReference>
<keyword evidence="3" id="KW-1185">Reference proteome</keyword>
<gene>
    <name evidence="2" type="ORF">E3N88_46037</name>
</gene>
<dbReference type="AlphaFoldDB" id="A0A5N6L7C9"/>
<dbReference type="PANTHER" id="PTHR22844">
    <property type="entry name" value="F-BOX AND WD40 DOMAIN PROTEIN"/>
    <property type="match status" value="1"/>
</dbReference>
<dbReference type="SMART" id="SM00320">
    <property type="entry name" value="WD40"/>
    <property type="match status" value="2"/>
</dbReference>
<protein>
    <submittedName>
        <fullName evidence="2">Uncharacterized protein</fullName>
    </submittedName>
</protein>
<dbReference type="SUPFAM" id="SSF50978">
    <property type="entry name" value="WD40 repeat-like"/>
    <property type="match status" value="1"/>
</dbReference>
<keyword evidence="1" id="KW-0853">WD repeat</keyword>
<sequence>MIASERNFSGTGEDGDGGHMVVVGAFLGHKKAILCVRIVGELVCSGSADKTVRLWRRSAGKSYSCVGVLEGHGGPVKCLAVAVESSGDGDGREYMVYSGGLDGDVKVWKVPLLGVAKWVKFVISVVDHLFPETILQTTQNPWREVGTT</sequence>
<dbReference type="OrthoDB" id="190105at2759"/>
<dbReference type="PANTHER" id="PTHR22844:SF387">
    <property type="entry name" value="F3I6.5 PROTEIN"/>
    <property type="match status" value="1"/>
</dbReference>
<evidence type="ECO:0000313" key="3">
    <source>
        <dbReference type="Proteomes" id="UP000326396"/>
    </source>
</evidence>
<dbReference type="InterPro" id="IPR036322">
    <property type="entry name" value="WD40_repeat_dom_sf"/>
</dbReference>
<dbReference type="Proteomes" id="UP000326396">
    <property type="component" value="Unassembled WGS sequence"/>
</dbReference>
<proteinExistence type="predicted"/>
<accession>A0A5N6L7C9</accession>
<dbReference type="InterPro" id="IPR015943">
    <property type="entry name" value="WD40/YVTN_repeat-like_dom_sf"/>
</dbReference>
<organism evidence="2 3">
    <name type="scientific">Mikania micrantha</name>
    <name type="common">bitter vine</name>
    <dbReference type="NCBI Taxonomy" id="192012"/>
    <lineage>
        <taxon>Eukaryota</taxon>
        <taxon>Viridiplantae</taxon>
        <taxon>Streptophyta</taxon>
        <taxon>Embryophyta</taxon>
        <taxon>Tracheophyta</taxon>
        <taxon>Spermatophyta</taxon>
        <taxon>Magnoliopsida</taxon>
        <taxon>eudicotyledons</taxon>
        <taxon>Gunneridae</taxon>
        <taxon>Pentapetalae</taxon>
        <taxon>asterids</taxon>
        <taxon>campanulids</taxon>
        <taxon>Asterales</taxon>
        <taxon>Asteraceae</taxon>
        <taxon>Asteroideae</taxon>
        <taxon>Heliantheae alliance</taxon>
        <taxon>Eupatorieae</taxon>
        <taxon>Mikania</taxon>
    </lineage>
</organism>
<dbReference type="EMBL" id="SZYD01002658">
    <property type="protein sequence ID" value="KAC9294233.1"/>
    <property type="molecule type" value="Genomic_DNA"/>
</dbReference>
<dbReference type="InterPro" id="IPR001680">
    <property type="entry name" value="WD40_rpt"/>
</dbReference>
<dbReference type="Pfam" id="PF00400">
    <property type="entry name" value="WD40"/>
    <property type="match status" value="2"/>
</dbReference>